<name>A0A448WKS7_9PLAT</name>
<dbReference type="Proteomes" id="UP000784294">
    <property type="component" value="Unassembled WGS sequence"/>
</dbReference>
<evidence type="ECO:0000313" key="1">
    <source>
        <dbReference type="EMBL" id="VEL14221.1"/>
    </source>
</evidence>
<accession>A0A448WKS7</accession>
<proteinExistence type="predicted"/>
<comment type="caution">
    <text evidence="1">The sequence shown here is derived from an EMBL/GenBank/DDBJ whole genome shotgun (WGS) entry which is preliminary data.</text>
</comment>
<reference evidence="1" key="1">
    <citation type="submission" date="2018-11" db="EMBL/GenBank/DDBJ databases">
        <authorList>
            <consortium name="Pathogen Informatics"/>
        </authorList>
    </citation>
    <scope>NUCLEOTIDE SEQUENCE</scope>
</reference>
<evidence type="ECO:0000313" key="2">
    <source>
        <dbReference type="Proteomes" id="UP000784294"/>
    </source>
</evidence>
<keyword evidence="2" id="KW-1185">Reference proteome</keyword>
<gene>
    <name evidence="1" type="ORF">PXEA_LOCUS7661</name>
</gene>
<protein>
    <submittedName>
        <fullName evidence="1">Uncharacterized protein</fullName>
    </submittedName>
</protein>
<dbReference type="AlphaFoldDB" id="A0A448WKS7"/>
<dbReference type="EMBL" id="CAAALY010020395">
    <property type="protein sequence ID" value="VEL14221.1"/>
    <property type="molecule type" value="Genomic_DNA"/>
</dbReference>
<organism evidence="1 2">
    <name type="scientific">Protopolystoma xenopodis</name>
    <dbReference type="NCBI Taxonomy" id="117903"/>
    <lineage>
        <taxon>Eukaryota</taxon>
        <taxon>Metazoa</taxon>
        <taxon>Spiralia</taxon>
        <taxon>Lophotrochozoa</taxon>
        <taxon>Platyhelminthes</taxon>
        <taxon>Monogenea</taxon>
        <taxon>Polyopisthocotylea</taxon>
        <taxon>Polystomatidea</taxon>
        <taxon>Polystomatidae</taxon>
        <taxon>Protopolystoma</taxon>
    </lineage>
</organism>
<sequence>MSHTATRDEEKCCPDTLTVREHTAPLVVMPPREHIRLLTMIPAGLSCQPPARALHHEAELSGLHDFGLWTAYK</sequence>